<reference evidence="1" key="1">
    <citation type="submission" date="2020-08" db="EMBL/GenBank/DDBJ databases">
        <title>Genome sequencing and assembly of the red palm weevil Rhynchophorus ferrugineus.</title>
        <authorList>
            <person name="Dias G.B."/>
            <person name="Bergman C.M."/>
            <person name="Manee M."/>
        </authorList>
    </citation>
    <scope>NUCLEOTIDE SEQUENCE</scope>
    <source>
        <strain evidence="1">AA-2017</strain>
        <tissue evidence="1">Whole larva</tissue>
    </source>
</reference>
<protein>
    <submittedName>
        <fullName evidence="1">Uncharacterized protein</fullName>
    </submittedName>
</protein>
<gene>
    <name evidence="1" type="ORF">GWI33_007660</name>
</gene>
<comment type="caution">
    <text evidence="1">The sequence shown here is derived from an EMBL/GenBank/DDBJ whole genome shotgun (WGS) entry which is preliminary data.</text>
</comment>
<organism evidence="1 2">
    <name type="scientific">Rhynchophorus ferrugineus</name>
    <name type="common">Red palm weevil</name>
    <name type="synonym">Curculio ferrugineus</name>
    <dbReference type="NCBI Taxonomy" id="354439"/>
    <lineage>
        <taxon>Eukaryota</taxon>
        <taxon>Metazoa</taxon>
        <taxon>Ecdysozoa</taxon>
        <taxon>Arthropoda</taxon>
        <taxon>Hexapoda</taxon>
        <taxon>Insecta</taxon>
        <taxon>Pterygota</taxon>
        <taxon>Neoptera</taxon>
        <taxon>Endopterygota</taxon>
        <taxon>Coleoptera</taxon>
        <taxon>Polyphaga</taxon>
        <taxon>Cucujiformia</taxon>
        <taxon>Curculionidae</taxon>
        <taxon>Dryophthorinae</taxon>
        <taxon>Rhynchophorus</taxon>
    </lineage>
</organism>
<name>A0A834IFR3_RHYFE</name>
<accession>A0A834IFR3</accession>
<dbReference type="EMBL" id="JAACXV010000377">
    <property type="protein sequence ID" value="KAF7279019.1"/>
    <property type="molecule type" value="Genomic_DNA"/>
</dbReference>
<sequence length="324" mass="38090">MDIVHEFPFDELLDIVGNDIKNISRCLTVLIEISNINTFYEGPTRVSTTANFALSHLLVFQNNYPKDVFVMFLTLLKNITIKLHSMEKMPLIFKNTDRIFEAFIHIFNLDHFCKNTGKISIAVLTEVIKLKTTVLEKIEKYLVHILEKFNQLSLIMECDVLFDALIQRCYLETNVFTVCCTWILNCLKVIKNTDIRNLSNDSEQTCSFLRTTNNFYRKLSRVRHISKFKEINVDCVFNSFVNDLVMLAQKIIHLCGYADIEKDAKVVLAMTIFEFLNQDQRMTYIIETTIQHEVQELNSDVSGWWKKFSHSFFWMCHILYAKKW</sequence>
<dbReference type="AlphaFoldDB" id="A0A834IFR3"/>
<proteinExistence type="predicted"/>
<dbReference type="Proteomes" id="UP000625711">
    <property type="component" value="Unassembled WGS sequence"/>
</dbReference>
<keyword evidence="2" id="KW-1185">Reference proteome</keyword>
<evidence type="ECO:0000313" key="2">
    <source>
        <dbReference type="Proteomes" id="UP000625711"/>
    </source>
</evidence>
<evidence type="ECO:0000313" key="1">
    <source>
        <dbReference type="EMBL" id="KAF7279019.1"/>
    </source>
</evidence>